<feature type="region of interest" description="Disordered" evidence="1">
    <location>
        <begin position="1"/>
        <end position="26"/>
    </location>
</feature>
<dbReference type="GO" id="GO:0003677">
    <property type="term" value="F:DNA binding"/>
    <property type="evidence" value="ECO:0007669"/>
    <property type="project" value="TreeGrafter"/>
</dbReference>
<evidence type="ECO:0000313" key="4">
    <source>
        <dbReference type="EnsemblProtists" id="EKX45258"/>
    </source>
</evidence>
<organism evidence="3">
    <name type="scientific">Guillardia theta (strain CCMP2712)</name>
    <name type="common">Cryptophyte</name>
    <dbReference type="NCBI Taxonomy" id="905079"/>
    <lineage>
        <taxon>Eukaryota</taxon>
        <taxon>Cryptophyceae</taxon>
        <taxon>Pyrenomonadales</taxon>
        <taxon>Geminigeraceae</taxon>
        <taxon>Guillardia</taxon>
    </lineage>
</organism>
<dbReference type="STRING" id="905079.L1J9M3"/>
<dbReference type="InterPro" id="IPR043151">
    <property type="entry name" value="BAH_sf"/>
</dbReference>
<evidence type="ECO:0000313" key="5">
    <source>
        <dbReference type="Proteomes" id="UP000011087"/>
    </source>
</evidence>
<dbReference type="InterPro" id="IPR001025">
    <property type="entry name" value="BAH_dom"/>
</dbReference>
<feature type="region of interest" description="Disordered" evidence="1">
    <location>
        <begin position="52"/>
        <end position="87"/>
    </location>
</feature>
<reference evidence="5" key="2">
    <citation type="submission" date="2012-11" db="EMBL/GenBank/DDBJ databases">
        <authorList>
            <person name="Kuo A."/>
            <person name="Curtis B.A."/>
            <person name="Tanifuji G."/>
            <person name="Burki F."/>
            <person name="Gruber A."/>
            <person name="Irimia M."/>
            <person name="Maruyama S."/>
            <person name="Arias M.C."/>
            <person name="Ball S.G."/>
            <person name="Gile G.H."/>
            <person name="Hirakawa Y."/>
            <person name="Hopkins J.F."/>
            <person name="Rensing S.A."/>
            <person name="Schmutz J."/>
            <person name="Symeonidi A."/>
            <person name="Elias M."/>
            <person name="Eveleigh R.J."/>
            <person name="Herman E.K."/>
            <person name="Klute M.J."/>
            <person name="Nakayama T."/>
            <person name="Obornik M."/>
            <person name="Reyes-Prieto A."/>
            <person name="Armbrust E.V."/>
            <person name="Aves S.J."/>
            <person name="Beiko R.G."/>
            <person name="Coutinho P."/>
            <person name="Dacks J.B."/>
            <person name="Durnford D.G."/>
            <person name="Fast N.M."/>
            <person name="Green B.R."/>
            <person name="Grisdale C."/>
            <person name="Hempe F."/>
            <person name="Henrissat B."/>
            <person name="Hoppner M.P."/>
            <person name="Ishida K.-I."/>
            <person name="Kim E."/>
            <person name="Koreny L."/>
            <person name="Kroth P.G."/>
            <person name="Liu Y."/>
            <person name="Malik S.-B."/>
            <person name="Maier U.G."/>
            <person name="McRose D."/>
            <person name="Mock T."/>
            <person name="Neilson J.A."/>
            <person name="Onodera N.T."/>
            <person name="Poole A.M."/>
            <person name="Pritham E.J."/>
            <person name="Richards T.A."/>
            <person name="Rocap G."/>
            <person name="Roy S.W."/>
            <person name="Sarai C."/>
            <person name="Schaack S."/>
            <person name="Shirato S."/>
            <person name="Slamovits C.H."/>
            <person name="Spencer D.F."/>
            <person name="Suzuki S."/>
            <person name="Worden A.Z."/>
            <person name="Zauner S."/>
            <person name="Barry K."/>
            <person name="Bell C."/>
            <person name="Bharti A.K."/>
            <person name="Crow J.A."/>
            <person name="Grimwood J."/>
            <person name="Kramer R."/>
            <person name="Lindquist E."/>
            <person name="Lucas S."/>
            <person name="Salamov A."/>
            <person name="McFadden G.I."/>
            <person name="Lane C.E."/>
            <person name="Keeling P.J."/>
            <person name="Gray M.W."/>
            <person name="Grigoriev I.V."/>
            <person name="Archibald J.M."/>
        </authorList>
    </citation>
    <scope>NUCLEOTIDE SEQUENCE</scope>
    <source>
        <strain evidence="5">CCMP2712</strain>
    </source>
</reference>
<dbReference type="AlphaFoldDB" id="L1J9M3"/>
<dbReference type="GeneID" id="17301961"/>
<dbReference type="GO" id="GO:0003682">
    <property type="term" value="F:chromatin binding"/>
    <property type="evidence" value="ECO:0007669"/>
    <property type="project" value="InterPro"/>
</dbReference>
<protein>
    <recommendedName>
        <fullName evidence="2">BAH domain-containing protein</fullName>
    </recommendedName>
</protein>
<dbReference type="PaxDb" id="55529-EKX45258"/>
<proteinExistence type="predicted"/>
<dbReference type="Proteomes" id="UP000011087">
    <property type="component" value="Unassembled WGS sequence"/>
</dbReference>
<dbReference type="Pfam" id="PF01426">
    <property type="entry name" value="BAH"/>
    <property type="match status" value="1"/>
</dbReference>
<dbReference type="HOGENOM" id="CLU_895582_0_0_1"/>
<dbReference type="GO" id="GO:0044027">
    <property type="term" value="P:negative regulation of gene expression via chromosomal CpG island methylation"/>
    <property type="evidence" value="ECO:0007669"/>
    <property type="project" value="TreeGrafter"/>
</dbReference>
<dbReference type="InterPro" id="IPR050390">
    <property type="entry name" value="C5-Methyltransferase"/>
</dbReference>
<dbReference type="SMART" id="SM00439">
    <property type="entry name" value="BAH"/>
    <property type="match status" value="1"/>
</dbReference>
<dbReference type="KEGG" id="gtt:GUITHDRAFT_139172"/>
<dbReference type="PROSITE" id="PS51038">
    <property type="entry name" value="BAH"/>
    <property type="match status" value="1"/>
</dbReference>
<name>L1J9M3_GUITC</name>
<dbReference type="Gene3D" id="2.30.30.490">
    <property type="match status" value="1"/>
</dbReference>
<feature type="domain" description="BAH" evidence="2">
    <location>
        <begin position="130"/>
        <end position="258"/>
    </location>
</feature>
<dbReference type="PANTHER" id="PTHR10629:SF52">
    <property type="entry name" value="DNA (CYTOSINE-5)-METHYLTRANSFERASE 1"/>
    <property type="match status" value="1"/>
</dbReference>
<evidence type="ECO:0000256" key="1">
    <source>
        <dbReference type="SAM" id="MobiDB-lite"/>
    </source>
</evidence>
<dbReference type="EMBL" id="JH993000">
    <property type="protein sequence ID" value="EKX45258.1"/>
    <property type="molecule type" value="Genomic_DNA"/>
</dbReference>
<dbReference type="PANTHER" id="PTHR10629">
    <property type="entry name" value="CYTOSINE-SPECIFIC METHYLTRANSFERASE"/>
    <property type="match status" value="1"/>
</dbReference>
<dbReference type="GO" id="GO:0003886">
    <property type="term" value="F:DNA (cytosine-5-)-methyltransferase activity"/>
    <property type="evidence" value="ECO:0007669"/>
    <property type="project" value="TreeGrafter"/>
</dbReference>
<gene>
    <name evidence="3" type="ORF">GUITHDRAFT_139172</name>
</gene>
<dbReference type="RefSeq" id="XP_005832238.1">
    <property type="nucleotide sequence ID" value="XM_005832181.1"/>
</dbReference>
<reference evidence="3 5" key="1">
    <citation type="journal article" date="2012" name="Nature">
        <title>Algal genomes reveal evolutionary mosaicism and the fate of nucleomorphs.</title>
        <authorList>
            <consortium name="DOE Joint Genome Institute"/>
            <person name="Curtis B.A."/>
            <person name="Tanifuji G."/>
            <person name="Burki F."/>
            <person name="Gruber A."/>
            <person name="Irimia M."/>
            <person name="Maruyama S."/>
            <person name="Arias M.C."/>
            <person name="Ball S.G."/>
            <person name="Gile G.H."/>
            <person name="Hirakawa Y."/>
            <person name="Hopkins J.F."/>
            <person name="Kuo A."/>
            <person name="Rensing S.A."/>
            <person name="Schmutz J."/>
            <person name="Symeonidi A."/>
            <person name="Elias M."/>
            <person name="Eveleigh R.J."/>
            <person name="Herman E.K."/>
            <person name="Klute M.J."/>
            <person name="Nakayama T."/>
            <person name="Obornik M."/>
            <person name="Reyes-Prieto A."/>
            <person name="Armbrust E.V."/>
            <person name="Aves S.J."/>
            <person name="Beiko R.G."/>
            <person name="Coutinho P."/>
            <person name="Dacks J.B."/>
            <person name="Durnford D.G."/>
            <person name="Fast N.M."/>
            <person name="Green B.R."/>
            <person name="Grisdale C.J."/>
            <person name="Hempel F."/>
            <person name="Henrissat B."/>
            <person name="Hoppner M.P."/>
            <person name="Ishida K."/>
            <person name="Kim E."/>
            <person name="Koreny L."/>
            <person name="Kroth P.G."/>
            <person name="Liu Y."/>
            <person name="Malik S.B."/>
            <person name="Maier U.G."/>
            <person name="McRose D."/>
            <person name="Mock T."/>
            <person name="Neilson J.A."/>
            <person name="Onodera N.T."/>
            <person name="Poole A.M."/>
            <person name="Pritham E.J."/>
            <person name="Richards T.A."/>
            <person name="Rocap G."/>
            <person name="Roy S.W."/>
            <person name="Sarai C."/>
            <person name="Schaack S."/>
            <person name="Shirato S."/>
            <person name="Slamovits C.H."/>
            <person name="Spencer D.F."/>
            <person name="Suzuki S."/>
            <person name="Worden A.Z."/>
            <person name="Zauner S."/>
            <person name="Barry K."/>
            <person name="Bell C."/>
            <person name="Bharti A.K."/>
            <person name="Crow J.A."/>
            <person name="Grimwood J."/>
            <person name="Kramer R."/>
            <person name="Lindquist E."/>
            <person name="Lucas S."/>
            <person name="Salamov A."/>
            <person name="McFadden G.I."/>
            <person name="Lane C.E."/>
            <person name="Keeling P.J."/>
            <person name="Gray M.W."/>
            <person name="Grigoriev I.V."/>
            <person name="Archibald J.M."/>
        </authorList>
    </citation>
    <scope>NUCLEOTIDE SEQUENCE</scope>
    <source>
        <strain evidence="3 5">CCMP2712</strain>
    </source>
</reference>
<keyword evidence="5" id="KW-1185">Reference proteome</keyword>
<accession>L1J9M3</accession>
<sequence length="311" mass="35694">MGKRREEHAYSEEGNQKRKEDQGARVRVERRAKVTAEVRMVAQIVLPGKRKRMVAAERPAGMGQRELEDLREDEGSSPLSSITEMEREEEVNLASKSCRPEEMGVARWVGERVGREEENELYESFAKNGDVISLLDCVYVKPEEKDQAAYIMRIRKLWGCSTTGQMKFRGQWLYRPQDTKHGSSCCLHAREVFLSDWEDENPIDCVQTKCNVLFLDKPPTREADASDSCQPSSPLGRRFHYVCWRSYSVHTGEIRELADSLPGRKKTNPMSQRLKELRGEQEVLLLQVSDGRRAREAMQEAGHLYADALSR</sequence>
<dbReference type="EnsemblProtists" id="EKX45258">
    <property type="protein sequence ID" value="EKX45258"/>
    <property type="gene ID" value="GUITHDRAFT_139172"/>
</dbReference>
<evidence type="ECO:0000259" key="2">
    <source>
        <dbReference type="PROSITE" id="PS51038"/>
    </source>
</evidence>
<dbReference type="eggNOG" id="KOG1886">
    <property type="taxonomic scope" value="Eukaryota"/>
</dbReference>
<evidence type="ECO:0000313" key="3">
    <source>
        <dbReference type="EMBL" id="EKX45258.1"/>
    </source>
</evidence>
<reference evidence="4" key="3">
    <citation type="submission" date="2015-06" db="UniProtKB">
        <authorList>
            <consortium name="EnsemblProtists"/>
        </authorList>
    </citation>
    <scope>IDENTIFICATION</scope>
</reference>
<dbReference type="OrthoDB" id="6426227at2759"/>